<evidence type="ECO:0008006" key="9">
    <source>
        <dbReference type="Google" id="ProtNLM"/>
    </source>
</evidence>
<keyword evidence="5 7" id="KW-1133">Transmembrane helix</keyword>
<proteinExistence type="inferred from homology"/>
<dbReference type="Pfam" id="PF03601">
    <property type="entry name" value="Cons_hypoth698"/>
    <property type="match status" value="1"/>
</dbReference>
<feature type="transmembrane region" description="Helical" evidence="7">
    <location>
        <begin position="225"/>
        <end position="241"/>
    </location>
</feature>
<protein>
    <recommendedName>
        <fullName evidence="9">Sulfate exporter family transporter</fullName>
    </recommendedName>
</protein>
<feature type="transmembrane region" description="Helical" evidence="7">
    <location>
        <begin position="328"/>
        <end position="349"/>
    </location>
</feature>
<evidence type="ECO:0000256" key="2">
    <source>
        <dbReference type="ARBA" id="ARBA00007977"/>
    </source>
</evidence>
<dbReference type="GO" id="GO:0005886">
    <property type="term" value="C:plasma membrane"/>
    <property type="evidence" value="ECO:0007669"/>
    <property type="project" value="UniProtKB-SubCell"/>
</dbReference>
<evidence type="ECO:0000256" key="6">
    <source>
        <dbReference type="ARBA" id="ARBA00023136"/>
    </source>
</evidence>
<comment type="subcellular location">
    <subcellularLocation>
        <location evidence="1">Cell membrane</location>
        <topology evidence="1">Multi-pass membrane protein</topology>
    </subcellularLocation>
</comment>
<evidence type="ECO:0000256" key="5">
    <source>
        <dbReference type="ARBA" id="ARBA00022989"/>
    </source>
</evidence>
<evidence type="ECO:0000256" key="3">
    <source>
        <dbReference type="ARBA" id="ARBA00022475"/>
    </source>
</evidence>
<evidence type="ECO:0000256" key="7">
    <source>
        <dbReference type="SAM" id="Phobius"/>
    </source>
</evidence>
<dbReference type="InterPro" id="IPR018383">
    <property type="entry name" value="UPF0324_pro"/>
</dbReference>
<comment type="similarity">
    <text evidence="2">Belongs to the UPF0324 family.</text>
</comment>
<accession>A0A382H141</accession>
<name>A0A382H141_9ZZZZ</name>
<feature type="transmembrane region" description="Helical" evidence="7">
    <location>
        <begin position="125"/>
        <end position="147"/>
    </location>
</feature>
<evidence type="ECO:0000256" key="4">
    <source>
        <dbReference type="ARBA" id="ARBA00022692"/>
    </source>
</evidence>
<keyword evidence="6 7" id="KW-0472">Membrane</keyword>
<feature type="transmembrane region" description="Helical" evidence="7">
    <location>
        <begin position="32"/>
        <end position="51"/>
    </location>
</feature>
<evidence type="ECO:0000313" key="8">
    <source>
        <dbReference type="EMBL" id="SVB80882.1"/>
    </source>
</evidence>
<dbReference type="PANTHER" id="PTHR30106:SF2">
    <property type="entry name" value="UPF0324 INNER MEMBRANE PROTEIN YEIH"/>
    <property type="match status" value="1"/>
</dbReference>
<feature type="transmembrane region" description="Helical" evidence="7">
    <location>
        <begin position="88"/>
        <end position="113"/>
    </location>
</feature>
<dbReference type="AlphaFoldDB" id="A0A382H141"/>
<dbReference type="EMBL" id="UINC01058525">
    <property type="protein sequence ID" value="SVB80882.1"/>
    <property type="molecule type" value="Genomic_DNA"/>
</dbReference>
<sequence>MVNRLKGILICVLSLVLARIISDSLGFLIFGLLYSPISPIIIAIIIGLVFGNSINKLTDYTDGFTFCTNYVLKLGIILLGIRLSLGDIALYGLTGIIIITPCIMMAIISIKILRNYFIVSDNLSLLIAVGTSICGATAIMALAPLINAKKEEISYAIANITIFGLLAMFIYPIIGYYILNDHSLAIGLFLGSSIHETAQVAGSGMIYSQQYSNPSVLEISTVIKLVRNTTMVVVIPFLAHLSFKANVRNSNKIINIGSIFPYFIIGFIIFGLIRTFGDYYEYKIGIELWGSIIQFTKGSAENLLIIAMSAVGYNTKINKFKKLGLKPFYLGFIVAIIVGVVSITTIYIAGVTQL</sequence>
<keyword evidence="3" id="KW-1003">Cell membrane</keyword>
<dbReference type="PANTHER" id="PTHR30106">
    <property type="entry name" value="INNER MEMBRANE PROTEIN YEIH-RELATED"/>
    <property type="match status" value="1"/>
</dbReference>
<feature type="transmembrane region" description="Helical" evidence="7">
    <location>
        <begin position="253"/>
        <end position="273"/>
    </location>
</feature>
<evidence type="ECO:0000256" key="1">
    <source>
        <dbReference type="ARBA" id="ARBA00004651"/>
    </source>
</evidence>
<feature type="transmembrane region" description="Helical" evidence="7">
    <location>
        <begin position="63"/>
        <end position="82"/>
    </location>
</feature>
<organism evidence="8">
    <name type="scientific">marine metagenome</name>
    <dbReference type="NCBI Taxonomy" id="408172"/>
    <lineage>
        <taxon>unclassified sequences</taxon>
        <taxon>metagenomes</taxon>
        <taxon>ecological metagenomes</taxon>
    </lineage>
</organism>
<gene>
    <name evidence="8" type="ORF">METZ01_LOCUS233736</name>
</gene>
<keyword evidence="4 7" id="KW-0812">Transmembrane</keyword>
<reference evidence="8" key="1">
    <citation type="submission" date="2018-05" db="EMBL/GenBank/DDBJ databases">
        <authorList>
            <person name="Lanie J.A."/>
            <person name="Ng W.-L."/>
            <person name="Kazmierczak K.M."/>
            <person name="Andrzejewski T.M."/>
            <person name="Davidsen T.M."/>
            <person name="Wayne K.J."/>
            <person name="Tettelin H."/>
            <person name="Glass J.I."/>
            <person name="Rusch D."/>
            <person name="Podicherti R."/>
            <person name="Tsui H.-C.T."/>
            <person name="Winkler M.E."/>
        </authorList>
    </citation>
    <scope>NUCLEOTIDE SEQUENCE</scope>
</reference>
<feature type="transmembrane region" description="Helical" evidence="7">
    <location>
        <begin position="153"/>
        <end position="179"/>
    </location>
</feature>